<accession>A0A8H6MNZ3</accession>
<comment type="caution">
    <text evidence="2">The sequence shown here is derived from an EMBL/GenBank/DDBJ whole genome shotgun (WGS) entry which is preliminary data.</text>
</comment>
<dbReference type="AlphaFoldDB" id="A0A8H6MNZ3"/>
<evidence type="ECO:0000313" key="2">
    <source>
        <dbReference type="EMBL" id="KAF6802955.1"/>
    </source>
</evidence>
<dbReference type="EMBL" id="WIGN01000253">
    <property type="protein sequence ID" value="KAF6802955.1"/>
    <property type="molecule type" value="Genomic_DNA"/>
</dbReference>
<keyword evidence="3" id="KW-1185">Reference proteome</keyword>
<evidence type="ECO:0000256" key="1">
    <source>
        <dbReference type="SAM" id="MobiDB-lite"/>
    </source>
</evidence>
<sequence length="130" mass="13757">MVAAALVLLRKGEGMDVEGTGAGTERRAAHATTVAASQLEALLSCRSESRATTRTCAGEVSSGVVSRRDERTVRPRPNHNGSGGSTGSWVASPCQEKRSWRWRREDVVVVLWCCGDRSSGRRGSGGGGDL</sequence>
<organism evidence="2 3">
    <name type="scientific">Colletotrichum sojae</name>
    <dbReference type="NCBI Taxonomy" id="2175907"/>
    <lineage>
        <taxon>Eukaryota</taxon>
        <taxon>Fungi</taxon>
        <taxon>Dikarya</taxon>
        <taxon>Ascomycota</taxon>
        <taxon>Pezizomycotina</taxon>
        <taxon>Sordariomycetes</taxon>
        <taxon>Hypocreomycetidae</taxon>
        <taxon>Glomerellales</taxon>
        <taxon>Glomerellaceae</taxon>
        <taxon>Colletotrichum</taxon>
        <taxon>Colletotrichum orchidearum species complex</taxon>
    </lineage>
</organism>
<gene>
    <name evidence="2" type="ORF">CSOJ01_11229</name>
</gene>
<protein>
    <submittedName>
        <fullName evidence="2">Uncharacterized protein</fullName>
    </submittedName>
</protein>
<name>A0A8H6MNZ3_9PEZI</name>
<evidence type="ECO:0000313" key="3">
    <source>
        <dbReference type="Proteomes" id="UP000652219"/>
    </source>
</evidence>
<dbReference type="Proteomes" id="UP000652219">
    <property type="component" value="Unassembled WGS sequence"/>
</dbReference>
<feature type="region of interest" description="Disordered" evidence="1">
    <location>
        <begin position="56"/>
        <end position="91"/>
    </location>
</feature>
<proteinExistence type="predicted"/>
<reference evidence="2 3" key="1">
    <citation type="journal article" date="2020" name="Phytopathology">
        <title>Genome Sequence Resources of Colletotrichum truncatum, C. plurivorum, C. musicola, and C. sojae: Four Species Pathogenic to Soybean (Glycine max).</title>
        <authorList>
            <person name="Rogerio F."/>
            <person name="Boufleur T.R."/>
            <person name="Ciampi-Guillardi M."/>
            <person name="Sukno S.A."/>
            <person name="Thon M.R."/>
            <person name="Massola Junior N.S."/>
            <person name="Baroncelli R."/>
        </authorList>
    </citation>
    <scope>NUCLEOTIDE SEQUENCE [LARGE SCALE GENOMIC DNA]</scope>
    <source>
        <strain evidence="2 3">LFN0009</strain>
    </source>
</reference>